<accession>A0A3A3H1W0</accession>
<feature type="domain" description="EamA" evidence="8">
    <location>
        <begin position="9"/>
        <end position="149"/>
    </location>
</feature>
<organism evidence="9 10">
    <name type="scientific">Paenibacillus thiaminolyticus</name>
    <name type="common">Bacillus thiaminolyticus</name>
    <dbReference type="NCBI Taxonomy" id="49283"/>
    <lineage>
        <taxon>Bacteria</taxon>
        <taxon>Bacillati</taxon>
        <taxon>Bacillota</taxon>
        <taxon>Bacilli</taxon>
        <taxon>Bacillales</taxon>
        <taxon>Paenibacillaceae</taxon>
        <taxon>Paenibacillus</taxon>
    </lineage>
</organism>
<evidence type="ECO:0000259" key="8">
    <source>
        <dbReference type="Pfam" id="PF00892"/>
    </source>
</evidence>
<dbReference type="AlphaFoldDB" id="A0A3A3H1W0"/>
<evidence type="ECO:0000256" key="5">
    <source>
        <dbReference type="ARBA" id="ARBA00023136"/>
    </source>
</evidence>
<evidence type="ECO:0000256" key="7">
    <source>
        <dbReference type="SAM" id="Phobius"/>
    </source>
</evidence>
<feature type="transmembrane region" description="Helical" evidence="7">
    <location>
        <begin position="279"/>
        <end position="297"/>
    </location>
</feature>
<feature type="transmembrane region" description="Helical" evidence="7">
    <location>
        <begin position="77"/>
        <end position="96"/>
    </location>
</feature>
<evidence type="ECO:0000256" key="6">
    <source>
        <dbReference type="SAM" id="MobiDB-lite"/>
    </source>
</evidence>
<evidence type="ECO:0000256" key="1">
    <source>
        <dbReference type="ARBA" id="ARBA00004127"/>
    </source>
</evidence>
<reference evidence="9 10" key="1">
    <citation type="submission" date="2018-09" db="EMBL/GenBank/DDBJ databases">
        <title>Paenibacillus SK2017-BO5.</title>
        <authorList>
            <person name="Piskunova J.V."/>
            <person name="Dubiley S.A."/>
            <person name="Severinov K.V."/>
        </authorList>
    </citation>
    <scope>NUCLEOTIDE SEQUENCE [LARGE SCALE GENOMIC DNA]</scope>
    <source>
        <strain evidence="9 10">BO5</strain>
    </source>
</reference>
<proteinExistence type="inferred from homology"/>
<feature type="transmembrane region" description="Helical" evidence="7">
    <location>
        <begin position="163"/>
        <end position="186"/>
    </location>
</feature>
<dbReference type="Pfam" id="PF00892">
    <property type="entry name" value="EamA"/>
    <property type="match status" value="2"/>
</dbReference>
<dbReference type="OrthoDB" id="9810818at2"/>
<gene>
    <name evidence="9" type="ORF">DQX05_06925</name>
</gene>
<name>A0A3A3H1W0_PANTH</name>
<comment type="subcellular location">
    <subcellularLocation>
        <location evidence="1">Endomembrane system</location>
        <topology evidence="1">Multi-pass membrane protein</topology>
    </subcellularLocation>
</comment>
<evidence type="ECO:0000256" key="2">
    <source>
        <dbReference type="ARBA" id="ARBA00007362"/>
    </source>
</evidence>
<dbReference type="PANTHER" id="PTHR32322">
    <property type="entry name" value="INNER MEMBRANE TRANSPORTER"/>
    <property type="match status" value="1"/>
</dbReference>
<dbReference type="EMBL" id="QYZD01000004">
    <property type="protein sequence ID" value="RJG25186.1"/>
    <property type="molecule type" value="Genomic_DNA"/>
</dbReference>
<feature type="transmembrane region" description="Helical" evidence="7">
    <location>
        <begin position="38"/>
        <end position="57"/>
    </location>
</feature>
<feature type="domain" description="EamA" evidence="8">
    <location>
        <begin position="163"/>
        <end position="295"/>
    </location>
</feature>
<feature type="transmembrane region" description="Helical" evidence="7">
    <location>
        <begin position="135"/>
        <end position="157"/>
    </location>
</feature>
<evidence type="ECO:0000256" key="4">
    <source>
        <dbReference type="ARBA" id="ARBA00022989"/>
    </source>
</evidence>
<feature type="transmembrane region" description="Helical" evidence="7">
    <location>
        <begin position="255"/>
        <end position="273"/>
    </location>
</feature>
<feature type="region of interest" description="Disordered" evidence="6">
    <location>
        <begin position="304"/>
        <end position="325"/>
    </location>
</feature>
<keyword evidence="5 7" id="KW-0472">Membrane</keyword>
<protein>
    <submittedName>
        <fullName evidence="9">EamA family transporter</fullName>
    </submittedName>
</protein>
<sequence length="325" mass="36059">MRKTNTRRMGLFLVITGAILWGIGGTVAQKLFQQFSIEVNWLVTTRLLIAGVLLLTVQFCRQGRSQILGVWKNRSTACRLIIFGLFGMLAVQYTYMASIQHGNAAVATLLQYLAPVMIILYSLIRRQSVLTRQDVLTVSLALAGCFFLLTNGSISQLSVPAPAIVWGVLSGVALAFYTLYAVPLLAQYDSLVIVGWAMVLGGVALSFIHPPWRMDFHSLTAEAYGYLFFVIIFGTMLAFWFYIESLQSLLPKETSLLGSLEPLAAVFATVLWLNEPFGWFQWVGASCILSMIFILALKKEAASTQPKQQEMKHPPIKRFTRGSGS</sequence>
<evidence type="ECO:0000256" key="3">
    <source>
        <dbReference type="ARBA" id="ARBA00022692"/>
    </source>
</evidence>
<dbReference type="Proteomes" id="UP000266177">
    <property type="component" value="Unassembled WGS sequence"/>
</dbReference>
<evidence type="ECO:0000313" key="9">
    <source>
        <dbReference type="EMBL" id="RJG25186.1"/>
    </source>
</evidence>
<feature type="transmembrane region" description="Helical" evidence="7">
    <location>
        <begin position="193"/>
        <end position="212"/>
    </location>
</feature>
<feature type="transmembrane region" description="Helical" evidence="7">
    <location>
        <begin position="102"/>
        <end position="123"/>
    </location>
</feature>
<dbReference type="InterPro" id="IPR037185">
    <property type="entry name" value="EmrE-like"/>
</dbReference>
<feature type="transmembrane region" description="Helical" evidence="7">
    <location>
        <begin position="224"/>
        <end position="243"/>
    </location>
</feature>
<feature type="compositionally biased region" description="Basic residues" evidence="6">
    <location>
        <begin position="314"/>
        <end position="325"/>
    </location>
</feature>
<comment type="similarity">
    <text evidence="2">Belongs to the EamA transporter family.</text>
</comment>
<evidence type="ECO:0000313" key="10">
    <source>
        <dbReference type="Proteomes" id="UP000266177"/>
    </source>
</evidence>
<dbReference type="GO" id="GO:0016020">
    <property type="term" value="C:membrane"/>
    <property type="evidence" value="ECO:0007669"/>
    <property type="project" value="UniProtKB-SubCell"/>
</dbReference>
<keyword evidence="4 7" id="KW-1133">Transmembrane helix</keyword>
<dbReference type="PANTHER" id="PTHR32322:SF2">
    <property type="entry name" value="EAMA DOMAIN-CONTAINING PROTEIN"/>
    <property type="match status" value="1"/>
</dbReference>
<dbReference type="InterPro" id="IPR000620">
    <property type="entry name" value="EamA_dom"/>
</dbReference>
<keyword evidence="3 7" id="KW-0812">Transmembrane</keyword>
<dbReference type="RefSeq" id="WP_119792126.1">
    <property type="nucleotide sequence ID" value="NZ_QYZD01000004.1"/>
</dbReference>
<dbReference type="SUPFAM" id="SSF103481">
    <property type="entry name" value="Multidrug resistance efflux transporter EmrE"/>
    <property type="match status" value="2"/>
</dbReference>
<dbReference type="InterPro" id="IPR050638">
    <property type="entry name" value="AA-Vitamin_Transporters"/>
</dbReference>
<comment type="caution">
    <text evidence="9">The sequence shown here is derived from an EMBL/GenBank/DDBJ whole genome shotgun (WGS) entry which is preliminary data.</text>
</comment>